<feature type="transmembrane region" description="Helical" evidence="6">
    <location>
        <begin position="52"/>
        <end position="73"/>
    </location>
</feature>
<keyword evidence="3 6" id="KW-0812">Transmembrane</keyword>
<feature type="transmembrane region" description="Helical" evidence="6">
    <location>
        <begin position="150"/>
        <end position="177"/>
    </location>
</feature>
<evidence type="ECO:0000313" key="8">
    <source>
        <dbReference type="Proteomes" id="UP000061457"/>
    </source>
</evidence>
<evidence type="ECO:0000256" key="3">
    <source>
        <dbReference type="ARBA" id="ARBA00022692"/>
    </source>
</evidence>
<evidence type="ECO:0000256" key="4">
    <source>
        <dbReference type="ARBA" id="ARBA00022989"/>
    </source>
</evidence>
<dbReference type="InterPro" id="IPR002781">
    <property type="entry name" value="TM_pro_TauE-like"/>
</dbReference>
<dbReference type="PANTHER" id="PTHR43483">
    <property type="entry name" value="MEMBRANE TRANSPORTER PROTEIN HI_0806-RELATED"/>
    <property type="match status" value="1"/>
</dbReference>
<protein>
    <recommendedName>
        <fullName evidence="6">Probable membrane transporter protein</fullName>
    </recommendedName>
</protein>
<organism evidence="7 8">
    <name type="scientific">Pseudoalteromonas phenolica</name>
    <dbReference type="NCBI Taxonomy" id="161398"/>
    <lineage>
        <taxon>Bacteria</taxon>
        <taxon>Pseudomonadati</taxon>
        <taxon>Pseudomonadota</taxon>
        <taxon>Gammaproteobacteria</taxon>
        <taxon>Alteromonadales</taxon>
        <taxon>Pseudoalteromonadaceae</taxon>
        <taxon>Pseudoalteromonas</taxon>
    </lineage>
</organism>
<gene>
    <name evidence="7" type="ORF">PP2015_2095</name>
</gene>
<dbReference type="STRING" id="161398.PP2015_2095"/>
<feature type="transmembrane region" description="Helical" evidence="6">
    <location>
        <begin position="7"/>
        <end position="40"/>
    </location>
</feature>
<dbReference type="PANTHER" id="PTHR43483:SF3">
    <property type="entry name" value="MEMBRANE TRANSPORTER PROTEIN HI_0806-RELATED"/>
    <property type="match status" value="1"/>
</dbReference>
<evidence type="ECO:0000256" key="2">
    <source>
        <dbReference type="ARBA" id="ARBA00009142"/>
    </source>
</evidence>
<comment type="subcellular location">
    <subcellularLocation>
        <location evidence="6">Cell membrane</location>
        <topology evidence="6">Multi-pass membrane protein</topology>
    </subcellularLocation>
    <subcellularLocation>
        <location evidence="1">Membrane</location>
        <topology evidence="1">Multi-pass membrane protein</topology>
    </subcellularLocation>
</comment>
<evidence type="ECO:0000256" key="6">
    <source>
        <dbReference type="RuleBase" id="RU363041"/>
    </source>
</evidence>
<dbReference type="RefSeq" id="WP_058030264.1">
    <property type="nucleotide sequence ID" value="NZ_CP013187.1"/>
</dbReference>
<dbReference type="Proteomes" id="UP000061457">
    <property type="component" value="Chromosome I"/>
</dbReference>
<evidence type="ECO:0000256" key="5">
    <source>
        <dbReference type="ARBA" id="ARBA00023136"/>
    </source>
</evidence>
<feature type="transmembrane region" description="Helical" evidence="6">
    <location>
        <begin position="85"/>
        <end position="104"/>
    </location>
</feature>
<keyword evidence="5 6" id="KW-0472">Membrane</keyword>
<feature type="transmembrane region" description="Helical" evidence="6">
    <location>
        <begin position="216"/>
        <end position="239"/>
    </location>
</feature>
<comment type="similarity">
    <text evidence="2 6">Belongs to the 4-toluene sulfonate uptake permease (TSUP) (TC 2.A.102) family.</text>
</comment>
<dbReference type="EMBL" id="CP013187">
    <property type="protein sequence ID" value="ALO42593.1"/>
    <property type="molecule type" value="Genomic_DNA"/>
</dbReference>
<dbReference type="Pfam" id="PF01925">
    <property type="entry name" value="TauE"/>
    <property type="match status" value="1"/>
</dbReference>
<feature type="transmembrane region" description="Helical" evidence="6">
    <location>
        <begin position="251"/>
        <end position="269"/>
    </location>
</feature>
<evidence type="ECO:0000313" key="7">
    <source>
        <dbReference type="EMBL" id="ALO42593.1"/>
    </source>
</evidence>
<keyword evidence="8" id="KW-1185">Reference proteome</keyword>
<feature type="transmembrane region" description="Helical" evidence="6">
    <location>
        <begin position="183"/>
        <end position="204"/>
    </location>
</feature>
<reference evidence="8" key="1">
    <citation type="submission" date="2015-11" db="EMBL/GenBank/DDBJ databases">
        <authorList>
            <person name="Kim K.M."/>
        </authorList>
    </citation>
    <scope>NUCLEOTIDE SEQUENCE [LARGE SCALE GENOMIC DNA]</scope>
    <source>
        <strain evidence="8">KCTC 12086</strain>
    </source>
</reference>
<dbReference type="OrthoDB" id="232498at2"/>
<proteinExistence type="inferred from homology"/>
<evidence type="ECO:0000256" key="1">
    <source>
        <dbReference type="ARBA" id="ARBA00004141"/>
    </source>
</evidence>
<keyword evidence="6" id="KW-1003">Cell membrane</keyword>
<feature type="transmembrane region" description="Helical" evidence="6">
    <location>
        <begin position="110"/>
        <end position="129"/>
    </location>
</feature>
<keyword evidence="4 6" id="KW-1133">Transmembrane helix</keyword>
<dbReference type="PATRIC" id="fig|161398.10.peg.2131"/>
<dbReference type="AlphaFoldDB" id="A0A0S2K2T4"/>
<sequence length="270" mass="27811">MNDLLLLVLYCAILGSGVGFLAGLLGIGGGLIIVPVLSAILLHFDVLPAEQVVIAAIATSLASILFTSTSSALAHHKNGNVPWQVAPWIMSGVALGALVSGFMASLLPEAVVRIIFSVCVVLIALKMLYSSRKAATPPSRALPNGPILTFFTSITGGLSAMIGIGGGALLVPLLTFFSMDMKKAIGCASACGIVIALFGSLGYISAGSKHFELAQGFAGFVYLPALLGIVSTSWFMAPIGAKSTQYLPVSTIKKIFAALLMVIAANMIVN</sequence>
<dbReference type="KEGG" id="pphe:PP2015_2095"/>
<dbReference type="GO" id="GO:0005886">
    <property type="term" value="C:plasma membrane"/>
    <property type="evidence" value="ECO:0007669"/>
    <property type="project" value="UniProtKB-SubCell"/>
</dbReference>
<name>A0A0S2K2T4_9GAMM</name>
<accession>A0A0S2K2T4</accession>